<evidence type="ECO:0000256" key="2">
    <source>
        <dbReference type="SAM" id="MobiDB-lite"/>
    </source>
</evidence>
<evidence type="ECO:0000259" key="3">
    <source>
        <dbReference type="Pfam" id="PF00561"/>
    </source>
</evidence>
<dbReference type="PANTHER" id="PTHR43798:SF31">
    <property type="entry name" value="AB HYDROLASE SUPERFAMILY PROTEIN YCLE"/>
    <property type="match status" value="1"/>
</dbReference>
<dbReference type="Proteomes" id="UP000054988">
    <property type="component" value="Unassembled WGS sequence"/>
</dbReference>
<name>A0A0W0FNS3_MONRR</name>
<dbReference type="InterPro" id="IPR000073">
    <property type="entry name" value="AB_hydrolase_1"/>
</dbReference>
<comment type="caution">
    <text evidence="4">The sequence shown here is derived from an EMBL/GenBank/DDBJ whole genome shotgun (WGS) entry which is preliminary data.</text>
</comment>
<protein>
    <submittedName>
        <fullName evidence="4">Putative alpha/beta-hydrolase</fullName>
    </submittedName>
</protein>
<dbReference type="GO" id="GO:0016020">
    <property type="term" value="C:membrane"/>
    <property type="evidence" value="ECO:0007669"/>
    <property type="project" value="TreeGrafter"/>
</dbReference>
<proteinExistence type="predicted"/>
<feature type="compositionally biased region" description="Acidic residues" evidence="2">
    <location>
        <begin position="329"/>
        <end position="341"/>
    </location>
</feature>
<dbReference type="AlphaFoldDB" id="A0A0W0FNS3"/>
<dbReference type="eggNOG" id="ENOG502SJFK">
    <property type="taxonomic scope" value="Eukaryota"/>
</dbReference>
<sequence>MRFIELDVVGGPAKFRYVISTPAENSADAIIPNLPTVLFLHPVFIGQESFISQFGDPSIRKFNLIAIDLRSHGESSGPVPEGYDQEIAAQDIVTFMDTLKLPPCHICALSLGTIVALQIAVTYPDKVLSLFLVSHLGLEEPENVVHGRREIHDAWVSGQKQAAIDRYDLLHAMKGTGELAFNDSRKKIARCFERLCIPQATRNWGPENLDMYRHTTLDFIVKRKIHSQETLSKLRVSVKLIHCRHDVAYPLEYSERFYRVLKDAGVDVSLESIDGSDFGPIEYGDQLNPILHKFIVDQCKTDIPSGPESVTSPWDEDLARVGWKRHDTEDEDEDEDEEEEEEFIHQALPEAAISVHSVATVTLVQD</sequence>
<evidence type="ECO:0000313" key="5">
    <source>
        <dbReference type="Proteomes" id="UP000054988"/>
    </source>
</evidence>
<dbReference type="Gene3D" id="3.40.50.1820">
    <property type="entry name" value="alpha/beta hydrolase"/>
    <property type="match status" value="1"/>
</dbReference>
<dbReference type="GO" id="GO:0016787">
    <property type="term" value="F:hydrolase activity"/>
    <property type="evidence" value="ECO:0007669"/>
    <property type="project" value="UniProtKB-KW"/>
</dbReference>
<reference evidence="4 5" key="1">
    <citation type="submission" date="2015-12" db="EMBL/GenBank/DDBJ databases">
        <title>Draft genome sequence of Moniliophthora roreri, the causal agent of frosty pod rot of cacao.</title>
        <authorList>
            <person name="Aime M.C."/>
            <person name="Diaz-Valderrama J.R."/>
            <person name="Kijpornyongpan T."/>
            <person name="Phillips-Mora W."/>
        </authorList>
    </citation>
    <scope>NUCLEOTIDE SEQUENCE [LARGE SCALE GENOMIC DNA]</scope>
    <source>
        <strain evidence="4 5">MCA 2952</strain>
    </source>
</reference>
<feature type="region of interest" description="Disordered" evidence="2">
    <location>
        <begin position="321"/>
        <end position="341"/>
    </location>
</feature>
<organism evidence="4 5">
    <name type="scientific">Moniliophthora roreri</name>
    <name type="common">Frosty pod rot fungus</name>
    <name type="synonym">Monilia roreri</name>
    <dbReference type="NCBI Taxonomy" id="221103"/>
    <lineage>
        <taxon>Eukaryota</taxon>
        <taxon>Fungi</taxon>
        <taxon>Dikarya</taxon>
        <taxon>Basidiomycota</taxon>
        <taxon>Agaricomycotina</taxon>
        <taxon>Agaricomycetes</taxon>
        <taxon>Agaricomycetidae</taxon>
        <taxon>Agaricales</taxon>
        <taxon>Marasmiineae</taxon>
        <taxon>Marasmiaceae</taxon>
        <taxon>Moniliophthora</taxon>
    </lineage>
</organism>
<dbReference type="InterPro" id="IPR050266">
    <property type="entry name" value="AB_hydrolase_sf"/>
</dbReference>
<dbReference type="Pfam" id="PF00561">
    <property type="entry name" value="Abhydrolase_1"/>
    <property type="match status" value="1"/>
</dbReference>
<dbReference type="PANTHER" id="PTHR43798">
    <property type="entry name" value="MONOACYLGLYCEROL LIPASE"/>
    <property type="match status" value="1"/>
</dbReference>
<gene>
    <name evidence="4" type="ORF">WG66_9445</name>
</gene>
<accession>A0A0W0FNS3</accession>
<evidence type="ECO:0000313" key="4">
    <source>
        <dbReference type="EMBL" id="KTB37995.1"/>
    </source>
</evidence>
<evidence type="ECO:0000256" key="1">
    <source>
        <dbReference type="ARBA" id="ARBA00022801"/>
    </source>
</evidence>
<dbReference type="SUPFAM" id="SSF53474">
    <property type="entry name" value="alpha/beta-Hydrolases"/>
    <property type="match status" value="1"/>
</dbReference>
<feature type="domain" description="AB hydrolase-1" evidence="3">
    <location>
        <begin position="36"/>
        <end position="135"/>
    </location>
</feature>
<keyword evidence="1 4" id="KW-0378">Hydrolase</keyword>
<dbReference type="EMBL" id="LATX01001791">
    <property type="protein sequence ID" value="KTB37995.1"/>
    <property type="molecule type" value="Genomic_DNA"/>
</dbReference>
<dbReference type="InterPro" id="IPR029058">
    <property type="entry name" value="AB_hydrolase_fold"/>
</dbReference>